<dbReference type="Pfam" id="PF05258">
    <property type="entry name" value="DciA"/>
    <property type="match status" value="1"/>
</dbReference>
<dbReference type="InterPro" id="IPR007922">
    <property type="entry name" value="DciA-like"/>
</dbReference>
<organism evidence="1 2">
    <name type="scientific">Robbsia betulipollinis</name>
    <dbReference type="NCBI Taxonomy" id="2981849"/>
    <lineage>
        <taxon>Bacteria</taxon>
        <taxon>Pseudomonadati</taxon>
        <taxon>Pseudomonadota</taxon>
        <taxon>Betaproteobacteria</taxon>
        <taxon>Burkholderiales</taxon>
        <taxon>Burkholderiaceae</taxon>
        <taxon>Robbsia</taxon>
    </lineage>
</organism>
<comment type="caution">
    <text evidence="1">The sequence shown here is derived from an EMBL/GenBank/DDBJ whole genome shotgun (WGS) entry which is preliminary data.</text>
</comment>
<gene>
    <name evidence="1" type="ORF">OVY01_17305</name>
</gene>
<keyword evidence="2" id="KW-1185">Reference proteome</keyword>
<evidence type="ECO:0000313" key="2">
    <source>
        <dbReference type="Proteomes" id="UP001082899"/>
    </source>
</evidence>
<sequence length="161" mass="17360">MNRPFPPASPRRKPRSGRGYATPIVEALASNDAFAHLREGVARLRSLEKDLGACLPDYLRTNVAAASASDGVLTLLTPHSALAARLRHLEPKLVGFLRTRGWAVDIVKVRIRPLAPVPAVPPKTARLSATGLACLDALRAGLEPSPLRDSLEKMVGRHQRG</sequence>
<evidence type="ECO:0000313" key="1">
    <source>
        <dbReference type="EMBL" id="MCY0388934.1"/>
    </source>
</evidence>
<proteinExistence type="predicted"/>
<protein>
    <submittedName>
        <fullName evidence="1">DciA family protein</fullName>
    </submittedName>
</protein>
<dbReference type="EMBL" id="JAPMXC010000006">
    <property type="protein sequence ID" value="MCY0388934.1"/>
    <property type="molecule type" value="Genomic_DNA"/>
</dbReference>
<accession>A0ABT3ZQU9</accession>
<reference evidence="1" key="1">
    <citation type="submission" date="2022-11" db="EMBL/GenBank/DDBJ databases">
        <title>Robbsia betulipollinis sp. nov., isolated from pollen of birch (Betula pendula).</title>
        <authorList>
            <person name="Shi H."/>
            <person name="Ambika Manirajan B."/>
            <person name="Ratering S."/>
            <person name="Geissler-Plaum R."/>
            <person name="Schnell S."/>
        </authorList>
    </citation>
    <scope>NUCLEOTIDE SEQUENCE</scope>
    <source>
        <strain evidence="1">Bb-Pol-6</strain>
    </source>
</reference>
<dbReference type="RefSeq" id="WP_267848806.1">
    <property type="nucleotide sequence ID" value="NZ_JAPMXC010000006.1"/>
</dbReference>
<dbReference type="Proteomes" id="UP001082899">
    <property type="component" value="Unassembled WGS sequence"/>
</dbReference>
<name>A0ABT3ZQU9_9BURK</name>